<dbReference type="Proteomes" id="UP001266305">
    <property type="component" value="Unassembled WGS sequence"/>
</dbReference>
<protein>
    <submittedName>
        <fullName evidence="2">Uncharacterized protein</fullName>
    </submittedName>
</protein>
<accession>A0ABQ9TJ50</accession>
<evidence type="ECO:0000313" key="2">
    <source>
        <dbReference type="EMBL" id="KAK2084615.1"/>
    </source>
</evidence>
<keyword evidence="3" id="KW-1185">Reference proteome</keyword>
<evidence type="ECO:0000313" key="3">
    <source>
        <dbReference type="Proteomes" id="UP001266305"/>
    </source>
</evidence>
<gene>
    <name evidence="2" type="ORF">P7K49_037648</name>
</gene>
<reference evidence="2 3" key="1">
    <citation type="submission" date="2023-05" db="EMBL/GenBank/DDBJ databases">
        <title>B98-5 Cell Line De Novo Hybrid Assembly: An Optical Mapping Approach.</title>
        <authorList>
            <person name="Kananen K."/>
            <person name="Auerbach J.A."/>
            <person name="Kautto E."/>
            <person name="Blachly J.S."/>
        </authorList>
    </citation>
    <scope>NUCLEOTIDE SEQUENCE [LARGE SCALE GENOMIC DNA]</scope>
    <source>
        <strain evidence="2">B95-8</strain>
        <tissue evidence="2">Cell line</tissue>
    </source>
</reference>
<proteinExistence type="predicted"/>
<comment type="caution">
    <text evidence="2">The sequence shown here is derived from an EMBL/GenBank/DDBJ whole genome shotgun (WGS) entry which is preliminary data.</text>
</comment>
<evidence type="ECO:0000256" key="1">
    <source>
        <dbReference type="SAM" id="MobiDB-lite"/>
    </source>
</evidence>
<sequence length="72" mass="7631">MGRPLGRLLDTEPLEGIGPDRAERQAPGYRHALNGAQKGAGSAVKGGGVDVISLRHLTPETLALEWEVRCGK</sequence>
<feature type="region of interest" description="Disordered" evidence="1">
    <location>
        <begin position="1"/>
        <end position="23"/>
    </location>
</feature>
<dbReference type="EMBL" id="JASSZA010000022">
    <property type="protein sequence ID" value="KAK2084615.1"/>
    <property type="molecule type" value="Genomic_DNA"/>
</dbReference>
<organism evidence="2 3">
    <name type="scientific">Saguinus oedipus</name>
    <name type="common">Cotton-top tamarin</name>
    <name type="synonym">Oedipomidas oedipus</name>
    <dbReference type="NCBI Taxonomy" id="9490"/>
    <lineage>
        <taxon>Eukaryota</taxon>
        <taxon>Metazoa</taxon>
        <taxon>Chordata</taxon>
        <taxon>Craniata</taxon>
        <taxon>Vertebrata</taxon>
        <taxon>Euteleostomi</taxon>
        <taxon>Mammalia</taxon>
        <taxon>Eutheria</taxon>
        <taxon>Euarchontoglires</taxon>
        <taxon>Primates</taxon>
        <taxon>Haplorrhini</taxon>
        <taxon>Platyrrhini</taxon>
        <taxon>Cebidae</taxon>
        <taxon>Callitrichinae</taxon>
        <taxon>Saguinus</taxon>
    </lineage>
</organism>
<name>A0ABQ9TJ50_SAGOE</name>